<sequence length="1016" mass="110928">MNLAEASIRNRTITWVFTILMVVLGVGAYLNLSRLEDPEFTIKDALIITPYPGATAQEVSDEVTDLIERAAQQLGQVDRVVSRSERGRSTVTVTIKDQYGAKELPQVWDELRRRVNDVQRQLPPGAGPSLVLDDFGDVFGVFYAITGDDYSYAQLYEVAKLLRRELLLAKDVQKVELFGVQQETIYVEISRDRSAQLGISPEQIHAALREQNLVVPSGQADVGSFRVALSPTGEFQSVEDFENLIIRHGTEENALVHLRDIATVRRGYSEPPDTILRYDGKPAIGLGISTVSGGNVVTMGAAVQARISQLGSQIPLGVQLHKVSFQADTVTESINAFVANLGQSVVIVIVVLLLAMGLRSGLIIGSILLITICGTFIVMKSQGLILERISLGALIIALVMLVDNAIVITEGMLIAIQKGVDRMKAAKDIVSQTAVPLLGSTAIAVLAFGAIGLSDDKTGEYCRSLFDVLLISLLLSWITAITITPLFCFLFLKAGKKSDGAQQKDPYAGAIYQGYKKILVLCMRFKWVTVLVMVALLGLSVWGFGFVENSFFPNSTRTQFMIDAWSPVGTRLDATEKTAAEMEEYLKTVPGITHVTTCVGQGALRFLLTYAPERFDSAYAQFIVDVDQHSTIDRVQPEVQKALSAKFPDSLIITKRFLLGPGEGGRIQIRFSGPDYAELRKLSDQAMTILRADGGAMGVRIDAREEVPVIRPEFSEAQARLVGLTRSDLGAALASATSGRRIGVYREGDDLIPIVARAPESERSNPDAIRDIQIFSPTVGRGIPIRQIVSEFKTELEDPLIMRRNRMPTITVHADQSSGLASTLFDRIRPQIEAIKLPPGYKMEWGGEHEDSSNAQAALAGTLPIFVLLMVLIVVCLFNSLRITAIIWLTVPLSLIGIVVGLLTFQQPFGFMALLGALSLSGMLIKNAIVLIDEINTQLKSGKDQWDSVIDASVSRVRPVLMAVLTTVFGLIPLTVDVFFGAMAVTIIVGLLFASVLTLLVVPTLYVIFFRFRPTT</sequence>
<dbReference type="SUPFAM" id="SSF82714">
    <property type="entry name" value="Multidrug efflux transporter AcrB TolC docking domain, DN and DC subdomains"/>
    <property type="match status" value="2"/>
</dbReference>
<accession>A0A146GDU1</accession>
<evidence type="ECO:0000313" key="3">
    <source>
        <dbReference type="Proteomes" id="UP000076023"/>
    </source>
</evidence>
<dbReference type="Pfam" id="PF00873">
    <property type="entry name" value="ACR_tran"/>
    <property type="match status" value="1"/>
</dbReference>
<keyword evidence="1" id="KW-1133">Transmembrane helix</keyword>
<dbReference type="Gene3D" id="3.30.70.1320">
    <property type="entry name" value="Multidrug efflux transporter AcrB pore domain like"/>
    <property type="match status" value="1"/>
</dbReference>
<feature type="transmembrane region" description="Helical" evidence="1">
    <location>
        <begin position="465"/>
        <end position="492"/>
    </location>
</feature>
<dbReference type="SUPFAM" id="SSF82693">
    <property type="entry name" value="Multidrug efflux transporter AcrB pore domain, PN1, PN2, PC1 and PC2 subdomains"/>
    <property type="match status" value="3"/>
</dbReference>
<dbReference type="PANTHER" id="PTHR32063">
    <property type="match status" value="1"/>
</dbReference>
<dbReference type="GO" id="GO:0005886">
    <property type="term" value="C:plasma membrane"/>
    <property type="evidence" value="ECO:0007669"/>
    <property type="project" value="TreeGrafter"/>
</dbReference>
<feature type="transmembrane region" description="Helical" evidence="1">
    <location>
        <begin position="885"/>
        <end position="905"/>
    </location>
</feature>
<dbReference type="EMBL" id="BDCO01000003">
    <property type="protein sequence ID" value="GAT35322.1"/>
    <property type="molecule type" value="Genomic_DNA"/>
</dbReference>
<feature type="transmembrane region" description="Helical" evidence="1">
    <location>
        <begin position="911"/>
        <end position="932"/>
    </location>
</feature>
<dbReference type="AlphaFoldDB" id="A0A146GDU1"/>
<feature type="transmembrane region" description="Helical" evidence="1">
    <location>
        <begin position="987"/>
        <end position="1010"/>
    </location>
</feature>
<dbReference type="RefSeq" id="WP_075081144.1">
    <property type="nucleotide sequence ID" value="NZ_BDCO01000003.1"/>
</dbReference>
<dbReference type="STRING" id="690879.TSACC_3387"/>
<dbReference type="InterPro" id="IPR027463">
    <property type="entry name" value="AcrB_DN_DC_subdom"/>
</dbReference>
<gene>
    <name evidence="2" type="ORF">TSACC_3387</name>
</gene>
<feature type="transmembrane region" description="Helical" evidence="1">
    <location>
        <begin position="362"/>
        <end position="379"/>
    </location>
</feature>
<dbReference type="PANTHER" id="PTHR32063:SF18">
    <property type="entry name" value="CATION EFFLUX SYSTEM PROTEIN"/>
    <property type="match status" value="1"/>
</dbReference>
<dbReference type="GO" id="GO:0042910">
    <property type="term" value="F:xenobiotic transmembrane transporter activity"/>
    <property type="evidence" value="ECO:0007669"/>
    <property type="project" value="TreeGrafter"/>
</dbReference>
<keyword evidence="1" id="KW-0812">Transmembrane</keyword>
<feature type="transmembrane region" description="Helical" evidence="1">
    <location>
        <begin position="960"/>
        <end position="981"/>
    </location>
</feature>
<dbReference type="Proteomes" id="UP000076023">
    <property type="component" value="Unassembled WGS sequence"/>
</dbReference>
<evidence type="ECO:0000256" key="1">
    <source>
        <dbReference type="SAM" id="Phobius"/>
    </source>
</evidence>
<name>A0A146GDU1_TERSA</name>
<dbReference type="InterPro" id="IPR001036">
    <property type="entry name" value="Acrflvin-R"/>
</dbReference>
<keyword evidence="3" id="KW-1185">Reference proteome</keyword>
<feature type="transmembrane region" description="Helical" evidence="1">
    <location>
        <begin position="525"/>
        <end position="547"/>
    </location>
</feature>
<dbReference type="OrthoDB" id="9757876at2"/>
<dbReference type="SUPFAM" id="SSF82866">
    <property type="entry name" value="Multidrug efflux transporter AcrB transmembrane domain"/>
    <property type="match status" value="2"/>
</dbReference>
<evidence type="ECO:0000313" key="2">
    <source>
        <dbReference type="EMBL" id="GAT35322.1"/>
    </source>
</evidence>
<reference evidence="3" key="1">
    <citation type="journal article" date="2017" name="Genome Announc.">
        <title>Draft Genome Sequence of Terrimicrobium sacchariphilum NM-5T, a Facultative Anaerobic Soil Bacterium of the Class Spartobacteria.</title>
        <authorList>
            <person name="Qiu Y.L."/>
            <person name="Tourlousse D.M."/>
            <person name="Matsuura N."/>
            <person name="Ohashi A."/>
            <person name="Sekiguchi Y."/>
        </authorList>
    </citation>
    <scope>NUCLEOTIDE SEQUENCE [LARGE SCALE GENOMIC DNA]</scope>
    <source>
        <strain evidence="3">NM-5</strain>
    </source>
</reference>
<dbReference type="Gene3D" id="3.30.70.1440">
    <property type="entry name" value="Multidrug efflux transporter AcrB pore domain"/>
    <property type="match status" value="1"/>
</dbReference>
<keyword evidence="1" id="KW-0472">Membrane</keyword>
<comment type="caution">
    <text evidence="2">The sequence shown here is derived from an EMBL/GenBank/DDBJ whole genome shotgun (WGS) entry which is preliminary data.</text>
</comment>
<feature type="transmembrane region" description="Helical" evidence="1">
    <location>
        <begin position="12"/>
        <end position="32"/>
    </location>
</feature>
<dbReference type="InParanoid" id="A0A146GDU1"/>
<proteinExistence type="predicted"/>
<feature type="transmembrane region" description="Helical" evidence="1">
    <location>
        <begin position="857"/>
        <end position="878"/>
    </location>
</feature>
<feature type="transmembrane region" description="Helical" evidence="1">
    <location>
        <begin position="434"/>
        <end position="453"/>
    </location>
</feature>
<feature type="transmembrane region" description="Helical" evidence="1">
    <location>
        <begin position="391"/>
        <end position="413"/>
    </location>
</feature>
<dbReference type="Gene3D" id="3.30.70.1430">
    <property type="entry name" value="Multidrug efflux transporter AcrB pore domain"/>
    <property type="match status" value="2"/>
</dbReference>
<dbReference type="PRINTS" id="PR00702">
    <property type="entry name" value="ACRIFLAVINRP"/>
</dbReference>
<protein>
    <submittedName>
        <fullName evidence="2">Multidrug efflux pump subunit AcrB</fullName>
    </submittedName>
</protein>
<feature type="transmembrane region" description="Helical" evidence="1">
    <location>
        <begin position="334"/>
        <end position="355"/>
    </location>
</feature>
<organism evidence="2 3">
    <name type="scientific">Terrimicrobium sacchariphilum</name>
    <dbReference type="NCBI Taxonomy" id="690879"/>
    <lineage>
        <taxon>Bacteria</taxon>
        <taxon>Pseudomonadati</taxon>
        <taxon>Verrucomicrobiota</taxon>
        <taxon>Terrimicrobiia</taxon>
        <taxon>Terrimicrobiales</taxon>
        <taxon>Terrimicrobiaceae</taxon>
        <taxon>Terrimicrobium</taxon>
    </lineage>
</organism>
<dbReference type="Gene3D" id="1.20.1640.10">
    <property type="entry name" value="Multidrug efflux transporter AcrB transmembrane domain"/>
    <property type="match status" value="2"/>
</dbReference>
<dbReference type="Gene3D" id="3.30.2090.10">
    <property type="entry name" value="Multidrug efflux transporter AcrB TolC docking domain, DN and DC subdomains"/>
    <property type="match status" value="2"/>
</dbReference>